<name>A0A5R8WWQ8_9BACT</name>
<evidence type="ECO:0000313" key="1">
    <source>
        <dbReference type="EMBL" id="TLM96585.1"/>
    </source>
</evidence>
<dbReference type="OrthoDB" id="9930587at2"/>
<dbReference type="EMBL" id="VAJM01000001">
    <property type="protein sequence ID" value="TLM96585.1"/>
    <property type="molecule type" value="Genomic_DNA"/>
</dbReference>
<accession>A0A5R8WWQ8</accession>
<comment type="caution">
    <text evidence="1">The sequence shown here is derived from an EMBL/GenBank/DDBJ whole genome shotgun (WGS) entry which is preliminary data.</text>
</comment>
<sequence>MRNAFICLAGGTASLLGACSSGTEGNPSTAKAPRLPRLSLESPRRIAAARDTIYPGQLYQRKVFLNNGALRQLAATSNYPYSVVARTFLPDQPGITLDHTWAGDTCYVTIDPSKVPGHPAAITWQCMFHIDYKGNGKATDTVFAIRDVVVVDKQPSR</sequence>
<organism evidence="1 2">
    <name type="scientific">Hymenobacter jeollabukensis</name>
    <dbReference type="NCBI Taxonomy" id="2025313"/>
    <lineage>
        <taxon>Bacteria</taxon>
        <taxon>Pseudomonadati</taxon>
        <taxon>Bacteroidota</taxon>
        <taxon>Cytophagia</taxon>
        <taxon>Cytophagales</taxon>
        <taxon>Hymenobacteraceae</taxon>
        <taxon>Hymenobacter</taxon>
    </lineage>
</organism>
<gene>
    <name evidence="1" type="ORF">FDY95_00905</name>
</gene>
<protein>
    <recommendedName>
        <fullName evidence="3">Lipoprotein</fullName>
    </recommendedName>
</protein>
<reference evidence="1 2" key="1">
    <citation type="submission" date="2019-05" db="EMBL/GenBank/DDBJ databases">
        <title>Hymenobacter edaphi sp. nov., isolated from abandoned arsenic-contaminated farmland soil.</title>
        <authorList>
            <person name="Nie L."/>
        </authorList>
    </citation>
    <scope>NUCLEOTIDE SEQUENCE [LARGE SCALE GENOMIC DNA]</scope>
    <source>
        <strain evidence="1 2">1-3-3-8</strain>
    </source>
</reference>
<dbReference type="PROSITE" id="PS51257">
    <property type="entry name" value="PROKAR_LIPOPROTEIN"/>
    <property type="match status" value="1"/>
</dbReference>
<evidence type="ECO:0000313" key="2">
    <source>
        <dbReference type="Proteomes" id="UP000305517"/>
    </source>
</evidence>
<evidence type="ECO:0008006" key="3">
    <source>
        <dbReference type="Google" id="ProtNLM"/>
    </source>
</evidence>
<dbReference type="Proteomes" id="UP000305517">
    <property type="component" value="Unassembled WGS sequence"/>
</dbReference>
<proteinExistence type="predicted"/>
<dbReference type="AlphaFoldDB" id="A0A5R8WWQ8"/>
<keyword evidence="2" id="KW-1185">Reference proteome</keyword>